<protein>
    <submittedName>
        <fullName evidence="1">Uncharacterized protein</fullName>
    </submittedName>
</protein>
<dbReference type="AlphaFoldDB" id="A0A859EPM4"/>
<evidence type="ECO:0000313" key="1">
    <source>
        <dbReference type="EMBL" id="QKQ44685.1"/>
    </source>
</evidence>
<name>A0A859EPM4_STRSA</name>
<proteinExistence type="predicted"/>
<evidence type="ECO:0000313" key="2">
    <source>
        <dbReference type="Proteomes" id="UP000509459"/>
    </source>
</evidence>
<sequence length="139" mass="16414">MINSLKEAIEEKLASHYSDNNLELIDAIFKEDYKKEKDIIENTPSEEIKVFESILSHNLLPTKIVAHNNKAFNLATFINSEYLRVSNSYEYHQDEIEDVKKMICEINNLSKNKTLDKVDSFKINHLLKKLYELLEHWQK</sequence>
<reference evidence="1 2" key="1">
    <citation type="submission" date="2020-05" db="EMBL/GenBank/DDBJ databases">
        <title>FDA dAtabase for Regulatory Grade micrObial Sequences (FDA-ARGOS): Supporting development and validation of Infectious Disease Dx tests.</title>
        <authorList>
            <person name="Bojja K."/>
            <person name="Kessler A."/>
            <person name="Tallon L."/>
            <person name="Sadzewicz L."/>
            <person name="Zhao X."/>
            <person name="Vavikolanu K."/>
            <person name="Mehta A."/>
            <person name="Aluvathingal J."/>
            <person name="Nadendla S."/>
            <person name="Myers T."/>
            <person name="Yan Y."/>
            <person name="Sichtig H."/>
        </authorList>
    </citation>
    <scope>NUCLEOTIDE SEQUENCE [LARGE SCALE GENOMIC DNA]</scope>
    <source>
        <strain evidence="1 2">FDAARGOS_770</strain>
    </source>
</reference>
<accession>A0A859EPM4</accession>
<organism evidence="1 2">
    <name type="scientific">Streptococcus sanguinis</name>
    <dbReference type="NCBI Taxonomy" id="1305"/>
    <lineage>
        <taxon>Bacteria</taxon>
        <taxon>Bacillati</taxon>
        <taxon>Bacillota</taxon>
        <taxon>Bacilli</taxon>
        <taxon>Lactobacillales</taxon>
        <taxon>Streptococcaceae</taxon>
        <taxon>Streptococcus</taxon>
    </lineage>
</organism>
<dbReference type="RefSeq" id="WP_002896721.1">
    <property type="nucleotide sequence ID" value="NZ_CP054570.1"/>
</dbReference>
<dbReference type="EMBL" id="CP054570">
    <property type="protein sequence ID" value="QKQ44685.1"/>
    <property type="molecule type" value="Genomic_DNA"/>
</dbReference>
<gene>
    <name evidence="1" type="ORF">FOC72_08975</name>
</gene>
<dbReference type="Proteomes" id="UP000509459">
    <property type="component" value="Chromosome"/>
</dbReference>